<dbReference type="Pfam" id="PF00270">
    <property type="entry name" value="DEAD"/>
    <property type="match status" value="1"/>
</dbReference>
<dbReference type="EC" id="2.7.7.49" evidence="6"/>
<keyword evidence="21" id="KW-0511">Multifunctional enzyme</keyword>
<protein>
    <recommendedName>
        <fullName evidence="26">DNA polymerase theta</fullName>
        <ecNumber evidence="6">2.7.7.49</ecNumber>
        <ecNumber evidence="5">2.7.7.7</ecNumber>
        <ecNumber evidence="7">3.6.4.12</ecNumber>
    </recommendedName>
    <alternativeName>
        <fullName evidence="27">DNA polymerase eta</fullName>
    </alternativeName>
</protein>
<keyword evidence="15" id="KW-0347">Helicase</keyword>
<evidence type="ECO:0000256" key="12">
    <source>
        <dbReference type="ARBA" id="ARBA00022741"/>
    </source>
</evidence>
<dbReference type="GO" id="GO:0005694">
    <property type="term" value="C:chromosome"/>
    <property type="evidence" value="ECO:0007669"/>
    <property type="project" value="UniProtKB-SubCell"/>
</dbReference>
<feature type="region of interest" description="Disordered" evidence="28">
    <location>
        <begin position="1371"/>
        <end position="1426"/>
    </location>
</feature>
<evidence type="ECO:0000256" key="9">
    <source>
        <dbReference type="ARBA" id="ARBA00022553"/>
    </source>
</evidence>
<evidence type="ECO:0000313" key="31">
    <source>
        <dbReference type="Ensembl" id="ENSMMOP00000009525.1"/>
    </source>
</evidence>
<dbReference type="InterPro" id="IPR043502">
    <property type="entry name" value="DNA/RNA_pol_sf"/>
</dbReference>
<dbReference type="InterPro" id="IPR027417">
    <property type="entry name" value="P-loop_NTPase"/>
</dbReference>
<evidence type="ECO:0000256" key="18">
    <source>
        <dbReference type="ARBA" id="ARBA00022990"/>
    </source>
</evidence>
<dbReference type="EC" id="2.7.7.7" evidence="5"/>
<dbReference type="GO" id="GO:0003677">
    <property type="term" value="F:DNA binding"/>
    <property type="evidence" value="ECO:0007669"/>
    <property type="project" value="InterPro"/>
</dbReference>
<dbReference type="GO" id="GO:0003964">
    <property type="term" value="F:RNA-directed DNA polymerase activity"/>
    <property type="evidence" value="ECO:0007669"/>
    <property type="project" value="UniProtKB-EC"/>
</dbReference>
<proteinExistence type="inferred from homology"/>
<evidence type="ECO:0000256" key="27">
    <source>
        <dbReference type="ARBA" id="ARBA00078930"/>
    </source>
</evidence>
<evidence type="ECO:0000256" key="14">
    <source>
        <dbReference type="ARBA" id="ARBA00022801"/>
    </source>
</evidence>
<accession>A0A3Q4AXF4</accession>
<feature type="compositionally biased region" description="Pro residues" evidence="28">
    <location>
        <begin position="1058"/>
        <end position="1072"/>
    </location>
</feature>
<dbReference type="Gene3D" id="3.30.70.370">
    <property type="match status" value="1"/>
</dbReference>
<feature type="compositionally biased region" description="Low complexity" evidence="28">
    <location>
        <begin position="1390"/>
        <end position="1400"/>
    </location>
</feature>
<comment type="catalytic activity">
    <reaction evidence="23">
        <text>DNA(n) + a 2'-deoxyribonucleoside 5'-triphosphate = DNA(n+1) + diphosphate</text>
        <dbReference type="Rhea" id="RHEA:22508"/>
        <dbReference type="Rhea" id="RHEA-COMP:17339"/>
        <dbReference type="Rhea" id="RHEA-COMP:17340"/>
        <dbReference type="ChEBI" id="CHEBI:33019"/>
        <dbReference type="ChEBI" id="CHEBI:61560"/>
        <dbReference type="ChEBI" id="CHEBI:173112"/>
        <dbReference type="EC" id="2.7.7.49"/>
    </reaction>
</comment>
<reference evidence="31" key="1">
    <citation type="submission" date="2025-08" db="UniProtKB">
        <authorList>
            <consortium name="Ensembl"/>
        </authorList>
    </citation>
    <scope>IDENTIFICATION</scope>
</reference>
<reference evidence="31" key="2">
    <citation type="submission" date="2025-09" db="UniProtKB">
        <authorList>
            <consortium name="Ensembl"/>
        </authorList>
    </citation>
    <scope>IDENTIFICATION</scope>
</reference>
<dbReference type="GO" id="GO:0005634">
    <property type="term" value="C:nucleus"/>
    <property type="evidence" value="ECO:0007669"/>
    <property type="project" value="UniProtKB-SubCell"/>
</dbReference>
<evidence type="ECO:0000256" key="13">
    <source>
        <dbReference type="ARBA" id="ARBA00022763"/>
    </source>
</evidence>
<feature type="compositionally biased region" description="Polar residues" evidence="28">
    <location>
        <begin position="1401"/>
        <end position="1423"/>
    </location>
</feature>
<dbReference type="InterPro" id="IPR011545">
    <property type="entry name" value="DEAD/DEAH_box_helicase_dom"/>
</dbReference>
<organism evidence="31 32">
    <name type="scientific">Mola mola</name>
    <name type="common">Ocean sunfish</name>
    <name type="synonym">Tetraodon mola</name>
    <dbReference type="NCBI Taxonomy" id="94237"/>
    <lineage>
        <taxon>Eukaryota</taxon>
        <taxon>Metazoa</taxon>
        <taxon>Chordata</taxon>
        <taxon>Craniata</taxon>
        <taxon>Vertebrata</taxon>
        <taxon>Euteleostomi</taxon>
        <taxon>Actinopterygii</taxon>
        <taxon>Neopterygii</taxon>
        <taxon>Teleostei</taxon>
        <taxon>Neoteleostei</taxon>
        <taxon>Acanthomorphata</taxon>
        <taxon>Eupercaria</taxon>
        <taxon>Tetraodontiformes</taxon>
        <taxon>Molidae</taxon>
        <taxon>Mola</taxon>
    </lineage>
</organism>
<dbReference type="EC" id="3.6.4.12" evidence="7"/>
<dbReference type="InterPro" id="IPR002298">
    <property type="entry name" value="DNA_polymerase_A"/>
</dbReference>
<dbReference type="SUPFAM" id="SSF52540">
    <property type="entry name" value="P-loop containing nucleoside triphosphate hydrolases"/>
    <property type="match status" value="1"/>
</dbReference>
<dbReference type="FunFam" id="3.40.50.300:FF:000885">
    <property type="entry name" value="DNA polymerase theta"/>
    <property type="match status" value="1"/>
</dbReference>
<evidence type="ECO:0000256" key="25">
    <source>
        <dbReference type="ARBA" id="ARBA00062978"/>
    </source>
</evidence>
<dbReference type="Pfam" id="PF00476">
    <property type="entry name" value="DNA_pol_A"/>
    <property type="match status" value="1"/>
</dbReference>
<evidence type="ECO:0000256" key="6">
    <source>
        <dbReference type="ARBA" id="ARBA00012493"/>
    </source>
</evidence>
<evidence type="ECO:0000256" key="7">
    <source>
        <dbReference type="ARBA" id="ARBA00012551"/>
    </source>
</evidence>
<feature type="region of interest" description="Disordered" evidence="28">
    <location>
        <begin position="882"/>
        <end position="1037"/>
    </location>
</feature>
<dbReference type="PANTHER" id="PTHR10133">
    <property type="entry name" value="DNA POLYMERASE I"/>
    <property type="match status" value="1"/>
</dbReference>
<comment type="subcellular location">
    <subcellularLocation>
        <location evidence="3">Chromosome</location>
    </subcellularLocation>
    <subcellularLocation>
        <location evidence="2">Nucleus</location>
    </subcellularLocation>
</comment>
<dbReference type="CDD" id="cd18795">
    <property type="entry name" value="SF2_C_Ski2"/>
    <property type="match status" value="1"/>
</dbReference>
<feature type="domain" description="Helicase ATP-binding" evidence="29">
    <location>
        <begin position="92"/>
        <end position="271"/>
    </location>
</feature>
<evidence type="ECO:0000256" key="8">
    <source>
        <dbReference type="ARBA" id="ARBA00022454"/>
    </source>
</evidence>
<evidence type="ECO:0000256" key="15">
    <source>
        <dbReference type="ARBA" id="ARBA00022806"/>
    </source>
</evidence>
<evidence type="ECO:0000256" key="5">
    <source>
        <dbReference type="ARBA" id="ARBA00012417"/>
    </source>
</evidence>
<dbReference type="Proteomes" id="UP000261620">
    <property type="component" value="Unplaced"/>
</dbReference>
<feature type="compositionally biased region" description="Basic and acidic residues" evidence="28">
    <location>
        <begin position="1015"/>
        <end position="1032"/>
    </location>
</feature>
<evidence type="ECO:0000256" key="23">
    <source>
        <dbReference type="ARBA" id="ARBA00048173"/>
    </source>
</evidence>
<evidence type="ECO:0000256" key="10">
    <source>
        <dbReference type="ARBA" id="ARBA00022679"/>
    </source>
</evidence>
<evidence type="ECO:0000256" key="20">
    <source>
        <dbReference type="ARBA" id="ARBA00023242"/>
    </source>
</evidence>
<dbReference type="InterPro" id="IPR012337">
    <property type="entry name" value="RNaseH-like_sf"/>
</dbReference>
<dbReference type="GO" id="GO:0005524">
    <property type="term" value="F:ATP binding"/>
    <property type="evidence" value="ECO:0007669"/>
    <property type="project" value="UniProtKB-KW"/>
</dbReference>
<evidence type="ECO:0000256" key="28">
    <source>
        <dbReference type="SAM" id="MobiDB-lite"/>
    </source>
</evidence>
<dbReference type="GO" id="GO:0016787">
    <property type="term" value="F:hydrolase activity"/>
    <property type="evidence" value="ECO:0007669"/>
    <property type="project" value="UniProtKB-KW"/>
</dbReference>
<dbReference type="InterPro" id="IPR036397">
    <property type="entry name" value="RNaseH_sf"/>
</dbReference>
<dbReference type="SUPFAM" id="SSF56672">
    <property type="entry name" value="DNA/RNA polymerases"/>
    <property type="match status" value="1"/>
</dbReference>
<dbReference type="Gene3D" id="1.20.1060.10">
    <property type="entry name" value="Taq DNA Polymerase, Chain T, domain 4"/>
    <property type="match status" value="1"/>
</dbReference>
<keyword evidence="13" id="KW-0227">DNA damage</keyword>
<dbReference type="FunFam" id="1.10.3380.20:FF:000001">
    <property type="entry name" value="DNA polymerase theta"/>
    <property type="match status" value="1"/>
</dbReference>
<name>A0A3Q4AXF4_MOLML</name>
<dbReference type="PANTHER" id="PTHR10133:SF62">
    <property type="entry name" value="DNA POLYMERASE THETA"/>
    <property type="match status" value="1"/>
</dbReference>
<evidence type="ECO:0000256" key="16">
    <source>
        <dbReference type="ARBA" id="ARBA00022840"/>
    </source>
</evidence>
<keyword evidence="32" id="KW-1185">Reference proteome</keyword>
<keyword evidence="17" id="KW-0239">DNA-directed DNA polymerase</keyword>
<dbReference type="InterPro" id="IPR001650">
    <property type="entry name" value="Helicase_C-like"/>
</dbReference>
<keyword evidence="18" id="KW-0007">Acetylation</keyword>
<dbReference type="CDD" id="cd18026">
    <property type="entry name" value="DEXHc_POLQ-like"/>
    <property type="match status" value="1"/>
</dbReference>
<dbReference type="Pfam" id="PF20470">
    <property type="entry name" value="HTH_61"/>
    <property type="match status" value="1"/>
</dbReference>
<dbReference type="FunFam" id="1.10.150.20:FF:000036">
    <property type="entry name" value="Polymerase (DNA directed), theta"/>
    <property type="match status" value="1"/>
</dbReference>
<evidence type="ECO:0000256" key="17">
    <source>
        <dbReference type="ARBA" id="ARBA00022932"/>
    </source>
</evidence>
<feature type="region of interest" description="Disordered" evidence="28">
    <location>
        <begin position="1057"/>
        <end position="1096"/>
    </location>
</feature>
<evidence type="ECO:0000256" key="21">
    <source>
        <dbReference type="ARBA" id="ARBA00023268"/>
    </source>
</evidence>
<dbReference type="GO" id="GO:0003678">
    <property type="term" value="F:DNA helicase activity"/>
    <property type="evidence" value="ECO:0007669"/>
    <property type="project" value="UniProtKB-EC"/>
</dbReference>
<feature type="compositionally biased region" description="Basic and acidic residues" evidence="28">
    <location>
        <begin position="1256"/>
        <end position="1267"/>
    </location>
</feature>
<keyword evidence="20" id="KW-0539">Nucleus</keyword>
<dbReference type="Gene3D" id="1.10.150.20">
    <property type="entry name" value="5' to 3' exonuclease, C-terminal subdomain"/>
    <property type="match status" value="1"/>
</dbReference>
<dbReference type="InterPro" id="IPR001098">
    <property type="entry name" value="DNA-dir_DNA_pol_A_palm_dom"/>
</dbReference>
<feature type="domain" description="Helicase C-terminal" evidence="30">
    <location>
        <begin position="310"/>
        <end position="536"/>
    </location>
</feature>
<dbReference type="Ensembl" id="ENSMMOT00000009693.1">
    <property type="protein sequence ID" value="ENSMMOP00000009525.1"/>
    <property type="gene ID" value="ENSMMOG00000007373.1"/>
</dbReference>
<evidence type="ECO:0000313" key="32">
    <source>
        <dbReference type="Proteomes" id="UP000261620"/>
    </source>
</evidence>
<dbReference type="SMART" id="SM00482">
    <property type="entry name" value="POLAc"/>
    <property type="match status" value="1"/>
</dbReference>
<comment type="catalytic activity">
    <reaction evidence="24">
        <text>DNA(n) + a 2'-deoxyribonucleoside 5'-triphosphate = DNA(n+1) + diphosphate</text>
        <dbReference type="Rhea" id="RHEA:22508"/>
        <dbReference type="Rhea" id="RHEA-COMP:17339"/>
        <dbReference type="Rhea" id="RHEA-COMP:17340"/>
        <dbReference type="ChEBI" id="CHEBI:33019"/>
        <dbReference type="ChEBI" id="CHEBI:61560"/>
        <dbReference type="ChEBI" id="CHEBI:173112"/>
        <dbReference type="EC" id="2.7.7.7"/>
    </reaction>
</comment>
<dbReference type="Gene3D" id="3.40.50.300">
    <property type="entry name" value="P-loop containing nucleotide triphosphate hydrolases"/>
    <property type="match status" value="2"/>
</dbReference>
<dbReference type="PROSITE" id="PS00447">
    <property type="entry name" value="DNA_POLYMERASE_A"/>
    <property type="match status" value="1"/>
</dbReference>
<dbReference type="InterPro" id="IPR048960">
    <property type="entry name" value="POLQ-like_helical"/>
</dbReference>
<dbReference type="Gene3D" id="1.10.3380.20">
    <property type="match status" value="1"/>
</dbReference>
<keyword evidence="14" id="KW-0378">Hydrolase</keyword>
<dbReference type="GO" id="GO:0003887">
    <property type="term" value="F:DNA-directed DNA polymerase activity"/>
    <property type="evidence" value="ECO:0007669"/>
    <property type="project" value="UniProtKB-KW"/>
</dbReference>
<comment type="catalytic activity">
    <reaction evidence="22">
        <text>ATP + H2O = ADP + phosphate + H(+)</text>
        <dbReference type="Rhea" id="RHEA:13065"/>
        <dbReference type="ChEBI" id="CHEBI:15377"/>
        <dbReference type="ChEBI" id="CHEBI:15378"/>
        <dbReference type="ChEBI" id="CHEBI:30616"/>
        <dbReference type="ChEBI" id="CHEBI:43474"/>
        <dbReference type="ChEBI" id="CHEBI:456216"/>
        <dbReference type="EC" id="3.6.4.12"/>
    </reaction>
</comment>
<feature type="compositionally biased region" description="Basic and acidic residues" evidence="28">
    <location>
        <begin position="907"/>
        <end position="1005"/>
    </location>
</feature>
<evidence type="ECO:0000256" key="1">
    <source>
        <dbReference type="ARBA" id="ARBA00001946"/>
    </source>
</evidence>
<keyword evidence="11" id="KW-0548">Nucleotidyltransferase</keyword>
<dbReference type="InterPro" id="IPR014001">
    <property type="entry name" value="Helicase_ATP-bd"/>
</dbReference>
<dbReference type="SUPFAM" id="SSF53098">
    <property type="entry name" value="Ribonuclease H-like"/>
    <property type="match status" value="1"/>
</dbReference>
<keyword evidence="12" id="KW-0547">Nucleotide-binding</keyword>
<dbReference type="SMART" id="SM00487">
    <property type="entry name" value="DEXDc"/>
    <property type="match status" value="1"/>
</dbReference>
<dbReference type="FunFam" id="1.20.1060.10:FF:000002">
    <property type="entry name" value="Polymerase (DNA directed), theta"/>
    <property type="match status" value="1"/>
</dbReference>
<evidence type="ECO:0000256" key="19">
    <source>
        <dbReference type="ARBA" id="ARBA00023204"/>
    </source>
</evidence>
<keyword evidence="19" id="KW-0234">DNA repair</keyword>
<dbReference type="Pfam" id="PF21099">
    <property type="entry name" value="POLQ_helical"/>
    <property type="match status" value="1"/>
</dbReference>
<comment type="subunit">
    <text evidence="25">Homomultimer; forms homodimers and homotetramers. Interacts with RAD51. Interacts with ORC2 and ORC4. Interacts with RHNO1; interaction takes place during mitosis and promotes POLQ recruitment to DNA damage sites. Interacts (when phosphorylated) with TOPBP1 (via BRCT domains 7 and 8); promoting POLQ recruitment to DNA damage sites.</text>
</comment>
<evidence type="ECO:0000259" key="29">
    <source>
        <dbReference type="PROSITE" id="PS51192"/>
    </source>
</evidence>
<sequence length="2182" mass="241644">RKSPRRTKDKNGSSTSADLSLDVFRDYILFSPTHFAGLPYSCSIEGPALRVPVGQDEMLLLSSWGLPKPVLERYQKHNVTHMFEWQVQCLTVGQVLQGGNLVYSAPTSAGKTLVSELLMLKRVLETKRKALFILPFVSVAKEKMHYLQSVFEEAGVRVEGYMGSTSPAGGFTALDVAVCTIEKANSLINRLIEEGNMGLLGMVVVDEIHMVGDSGRGYLLELLLTKIRYIAQKQNTTGSLSDGIQIVGMSATLPNLPLLASWLDAELYQTDFRPVPLQEHLKVGCNIYNKALLVVRQFTPALQIKGDDDHIVSLCYETVREGCSVLLFCPSKNWCEKLADSIAREFYNLKHAVKSESEPQPVSLDQEGLLDVVAQLRRTPAGLDAILQRTVPWGVAFHHAGLTFDERDVLEGAFRQGMVRVLAATSTLSSGVNLPARRVIIRTPTFNGHLLDPLTYKQMAGRAGRKGVDTIGESVLVCKEAERQKGVSLLQGALQPISSCLVRREGEGITTSMLRAILEIIVGGVASTPQDVKLYASCSLLAASVKCAGKVELDKESNKGAIDACVEWLMDNEFISIQKDGQGIERYCPTQLGAATLSSSLSPPESLAVFADLQRAIKGFVLENDLHILYLITPLYAEWTTIDWYQFFCLWEQLSSSMKRVAELVGIQEGFLARSVGGKLVVKTDKQQRQMAIHKRFFTTLVLQDLVNEVPLGRVASKYNCSRGQLQSLQQSASTYAGMVTVFCKRLGWHNMELLLSQYQTRLSFGVQRELVDLVRISLLNATRARTFYAQGLCTVAELARASVAHVEKALRNAVPFKSSKRAVDENEVEAAERQNLRCVWVTGGRALTEQEAAIKIVSEARLLLQEDLAQLGVHWDPATLPPGAPALNSPGDHSRDPSSALSLSLHEGHKEKIKGHQDGERGKTIENRCGKENKAEYKHEKRMKMEKTKQEAKREQVKSKPEDSLLNIKIKEHRQEDRAEPTTQRDNEAHVERCKKTKRDETNKKMLVANDQGKPNEKTEEEKSEGIRSDSHQVNCPVSERSLTQELAEILSSPLPQLMPLPEPSSSPVPTPQFRAPMSRAEEQHSGPTRIQNGGTTGLVASPAQQDRQKHLKALSKVLHSIQTDKSLQGNIQVTQTLHSKPTGVPFFQDPVPAGQVPTTVPALGPLQETPAHASSSTKADMQNSTLLLSSVSALSFSPEAKRRRINVREADKFSSPELYIRDERDDSVEGAVTKEGESFGDSFELDTQTERIISREASQHRDGNDRGMNQPEEAEKIREEEMVVPNVELDKDINKDSNRFEVPGNACPRFNISLTDSQMELILNTSHQVSPHNLMNISFIEMASLLKNKSCCFYRFQLVQDQSGVAVITKNPNSSSDSNHKQQLGQNSSPPSVPHSSSKTNSKLHTVQNLSPSQDHASLSSPGPERPFYVESTVIDNGFTPQLSQDASICSSNLGTFSIIDVASDRHLFETFINEWKTKERYSLALACEKREDRLQLDGEIGGKHKTASAAQKRLHEVDGFPVRNSDGLVLIGLAVCWGARDAYYVSLKREQSLSSSLAPPPLDDDLSVSERLAQLKTCLSQPSASLRKSVIIAYDIIQVYKALVLSCDISLEGNCEDPTVACWLVDPGSEERTLPNMVTVYCPEELSLLDGLGSVHTHCPRVRTATNSVLVHAVMNHLTGLLEKDGMLDFFRNVEMPSQVCLALLELNGIGFSVEECERQKHVMQAKLTALESQAYNLAGHSFSLTSIDDIAQVLFFELHLPPNGDVGGSKSKKTLGYTRRGGGRVRLGKQFSTTKDILEKLCPLHPLPGLILEWRQITNALTKVVFPLQREKQYHPTLTMERIHPIAQTHTATGRVSFTEPNIQNVPKDFEIHMPTVVGESPPSQDKESHEGHQQSCREKQGSAFSVSMRHAFVPFSGGMILAADYSQLELRVLAHLSKDQRLLQVLNGGADVFRCVAAEWKSVNPDSVNDNLRQQAKQICYGIIYGMGAKSLGEQMGVEENDAACYIDSFKARYKGISAFLRDTVKNCVSSGYVQTLMGRRRYLPGIKNSDMHVKAHAERQAVNTTVQGSAADIVKLATVNIQKRLRQTYPAAPLSHQHMRSGDFTSSLSARMCQFRGAYFVLQLHDELIYETTEEDVIQVAQIVKREMESAVKLYVKLKAKVKVGPSWGNLQDLDI</sequence>
<feature type="region of interest" description="Disordered" evidence="28">
    <location>
        <begin position="1256"/>
        <end position="1277"/>
    </location>
</feature>
<dbReference type="OMA" id="FHNMCQQ"/>
<evidence type="ECO:0000256" key="4">
    <source>
        <dbReference type="ARBA" id="ARBA00007705"/>
    </source>
</evidence>
<evidence type="ECO:0000256" key="11">
    <source>
        <dbReference type="ARBA" id="ARBA00022695"/>
    </source>
</evidence>
<evidence type="ECO:0000256" key="24">
    <source>
        <dbReference type="ARBA" id="ARBA00049244"/>
    </source>
</evidence>
<keyword evidence="9" id="KW-0597">Phosphoprotein</keyword>
<dbReference type="GO" id="GO:0006261">
    <property type="term" value="P:DNA-templated DNA replication"/>
    <property type="evidence" value="ECO:0007669"/>
    <property type="project" value="InterPro"/>
</dbReference>
<evidence type="ECO:0000256" key="2">
    <source>
        <dbReference type="ARBA" id="ARBA00004123"/>
    </source>
</evidence>
<dbReference type="InterPro" id="IPR046931">
    <property type="entry name" value="HTH_61"/>
</dbReference>
<dbReference type="InterPro" id="IPR019760">
    <property type="entry name" value="DNA-dir_DNA_pol_A_CS"/>
</dbReference>
<dbReference type="SUPFAM" id="SSF158702">
    <property type="entry name" value="Sec63 N-terminal domain-like"/>
    <property type="match status" value="1"/>
</dbReference>
<dbReference type="GO" id="GO:0097681">
    <property type="term" value="P:double-strand break repair via alternative nonhomologous end joining"/>
    <property type="evidence" value="ECO:0007669"/>
    <property type="project" value="TreeGrafter"/>
</dbReference>
<dbReference type="Pfam" id="PF00271">
    <property type="entry name" value="Helicase_C"/>
    <property type="match status" value="1"/>
</dbReference>
<dbReference type="GO" id="GO:2000042">
    <property type="term" value="P:negative regulation of double-strand break repair via homologous recombination"/>
    <property type="evidence" value="ECO:0007669"/>
    <property type="project" value="UniProtKB-ARBA"/>
</dbReference>
<dbReference type="Gene3D" id="3.30.420.10">
    <property type="entry name" value="Ribonuclease H-like superfamily/Ribonuclease H"/>
    <property type="match status" value="1"/>
</dbReference>
<keyword evidence="16" id="KW-0067">ATP-binding</keyword>
<dbReference type="PROSITE" id="PS51192">
    <property type="entry name" value="HELICASE_ATP_BIND_1"/>
    <property type="match status" value="1"/>
</dbReference>
<evidence type="ECO:0000256" key="26">
    <source>
        <dbReference type="ARBA" id="ARBA00074669"/>
    </source>
</evidence>
<dbReference type="STRING" id="94237.ENSMMOP00000009525"/>
<dbReference type="FunFam" id="3.40.50.300:FF:000753">
    <property type="entry name" value="Polymerase (DNA directed), theta"/>
    <property type="match status" value="1"/>
</dbReference>
<keyword evidence="8" id="KW-0158">Chromosome</keyword>
<feature type="region of interest" description="Disordered" evidence="28">
    <location>
        <begin position="1881"/>
        <end position="1905"/>
    </location>
</feature>
<comment type="similarity">
    <text evidence="4">Belongs to the DNA polymerase type-A family.</text>
</comment>
<dbReference type="PRINTS" id="PR00868">
    <property type="entry name" value="DNAPOLI"/>
</dbReference>
<dbReference type="CDD" id="cd08638">
    <property type="entry name" value="DNA_pol_A_theta"/>
    <property type="match status" value="1"/>
</dbReference>
<feature type="compositionally biased region" description="Polar residues" evidence="28">
    <location>
        <begin position="1372"/>
        <end position="1389"/>
    </location>
</feature>
<comment type="cofactor">
    <cofactor evidence="1">
        <name>Mg(2+)</name>
        <dbReference type="ChEBI" id="CHEBI:18420"/>
    </cofactor>
</comment>
<keyword evidence="10" id="KW-0808">Transferase</keyword>
<evidence type="ECO:0000259" key="30">
    <source>
        <dbReference type="PROSITE" id="PS51194"/>
    </source>
</evidence>
<evidence type="ECO:0000256" key="3">
    <source>
        <dbReference type="ARBA" id="ARBA00004286"/>
    </source>
</evidence>
<evidence type="ECO:0000256" key="22">
    <source>
        <dbReference type="ARBA" id="ARBA00047995"/>
    </source>
</evidence>
<dbReference type="SMART" id="SM00490">
    <property type="entry name" value="HELICc"/>
    <property type="match status" value="1"/>
</dbReference>
<feature type="compositionally biased region" description="Basic and acidic residues" evidence="28">
    <location>
        <begin position="1889"/>
        <end position="1905"/>
    </location>
</feature>
<dbReference type="PROSITE" id="PS51194">
    <property type="entry name" value="HELICASE_CTER"/>
    <property type="match status" value="1"/>
</dbReference>